<reference evidence="6" key="1">
    <citation type="submission" date="2020-01" db="EMBL/GenBank/DDBJ databases">
        <authorList>
            <consortium name="DOE Joint Genome Institute"/>
            <person name="Haridas S."/>
            <person name="Albert R."/>
            <person name="Binder M."/>
            <person name="Bloem J."/>
            <person name="Labutti K."/>
            <person name="Salamov A."/>
            <person name="Andreopoulos B."/>
            <person name="Baker S.E."/>
            <person name="Barry K."/>
            <person name="Bills G."/>
            <person name="Bluhm B.H."/>
            <person name="Cannon C."/>
            <person name="Castanera R."/>
            <person name="Culley D.E."/>
            <person name="Daum C."/>
            <person name="Ezra D."/>
            <person name="Gonzalez J.B."/>
            <person name="Henrissat B."/>
            <person name="Kuo A."/>
            <person name="Liang C."/>
            <person name="Lipzen A."/>
            <person name="Lutzoni F."/>
            <person name="Magnuson J."/>
            <person name="Mondo S."/>
            <person name="Nolan M."/>
            <person name="Ohm R."/>
            <person name="Pangilinan J."/>
            <person name="Park H.-J."/>
            <person name="Ramirez L."/>
            <person name="Alfaro M."/>
            <person name="Sun H."/>
            <person name="Tritt A."/>
            <person name="Yoshinaga Y."/>
            <person name="Zwiers L.-H."/>
            <person name="Turgeon B.G."/>
            <person name="Goodwin S.B."/>
            <person name="Spatafora J.W."/>
            <person name="Crous P.W."/>
            <person name="Grigoriev I.V."/>
        </authorList>
    </citation>
    <scope>NUCLEOTIDE SEQUENCE</scope>
    <source>
        <strain evidence="6">P77</strain>
    </source>
</reference>
<organism evidence="6 7">
    <name type="scientific">Decorospora gaudefroyi</name>
    <dbReference type="NCBI Taxonomy" id="184978"/>
    <lineage>
        <taxon>Eukaryota</taxon>
        <taxon>Fungi</taxon>
        <taxon>Dikarya</taxon>
        <taxon>Ascomycota</taxon>
        <taxon>Pezizomycotina</taxon>
        <taxon>Dothideomycetes</taxon>
        <taxon>Pleosporomycetidae</taxon>
        <taxon>Pleosporales</taxon>
        <taxon>Pleosporineae</taxon>
        <taxon>Pleosporaceae</taxon>
        <taxon>Decorospora</taxon>
    </lineage>
</organism>
<dbReference type="InterPro" id="IPR002523">
    <property type="entry name" value="MgTranspt_CorA/ZnTranspt_ZntB"/>
</dbReference>
<keyword evidence="4" id="KW-0472">Membrane</keyword>
<dbReference type="GO" id="GO:0016020">
    <property type="term" value="C:membrane"/>
    <property type="evidence" value="ECO:0007669"/>
    <property type="project" value="UniProtKB-SubCell"/>
</dbReference>
<dbReference type="InterPro" id="IPR045863">
    <property type="entry name" value="CorA_TM1_TM2"/>
</dbReference>
<protein>
    <submittedName>
        <fullName evidence="6">Uncharacterized protein</fullName>
    </submittedName>
</protein>
<dbReference type="InterPro" id="IPR053137">
    <property type="entry name" value="NLR-like"/>
</dbReference>
<evidence type="ECO:0000256" key="1">
    <source>
        <dbReference type="ARBA" id="ARBA00004141"/>
    </source>
</evidence>
<dbReference type="EMBL" id="ML975660">
    <property type="protein sequence ID" value="KAF1828130.1"/>
    <property type="molecule type" value="Genomic_DNA"/>
</dbReference>
<dbReference type="PANTHER" id="PTHR46082">
    <property type="entry name" value="ATP/GTP-BINDING PROTEIN-RELATED"/>
    <property type="match status" value="1"/>
</dbReference>
<dbReference type="PANTHER" id="PTHR46082:SF11">
    <property type="entry name" value="AAA+ ATPASE DOMAIN-CONTAINING PROTEIN-RELATED"/>
    <property type="match status" value="1"/>
</dbReference>
<comment type="subcellular location">
    <subcellularLocation>
        <location evidence="1">Membrane</location>
        <topology evidence="1">Multi-pass membrane protein</topology>
    </subcellularLocation>
</comment>
<dbReference type="Gene3D" id="3.40.50.1580">
    <property type="entry name" value="Nucleoside phosphorylase domain"/>
    <property type="match status" value="1"/>
</dbReference>
<dbReference type="SUPFAM" id="SSF144083">
    <property type="entry name" value="Magnesium transport protein CorA, transmembrane region"/>
    <property type="match status" value="1"/>
</dbReference>
<dbReference type="GO" id="GO:0009116">
    <property type="term" value="P:nucleoside metabolic process"/>
    <property type="evidence" value="ECO:0007669"/>
    <property type="project" value="InterPro"/>
</dbReference>
<dbReference type="Proteomes" id="UP000800040">
    <property type="component" value="Unassembled WGS sequence"/>
</dbReference>
<feature type="region of interest" description="Disordered" evidence="5">
    <location>
        <begin position="434"/>
        <end position="454"/>
    </location>
</feature>
<dbReference type="Pfam" id="PF01544">
    <property type="entry name" value="CorA"/>
    <property type="match status" value="1"/>
</dbReference>
<dbReference type="InterPro" id="IPR035994">
    <property type="entry name" value="Nucleoside_phosphorylase_sf"/>
</dbReference>
<gene>
    <name evidence="6" type="ORF">BDW02DRAFT_635371</name>
</gene>
<sequence>MYVQSNGFAGHNLWLDDNDEVKCFWSRFTIKQTYDELRPKRTFTPHVSNHRAKPNEWDAEISVHGPQSMHHGWEWYEMGFFASWDPSGHVTLMCFDVPAASQSTIYTTLCSQAVDPSLPYGSFTHILDELLRLYDNSVWSIRNHISRWEARRTQETDYVLLHEIARHGVHVNETLKVAARSLSSIRQHHERSRVDIDLVGSKNKRRSWDPVGEHLEFQLRFLEGLAERSQANNARIQNEITLAFNAAAQRDSKIQVRIGEQATNEASAMRAIAVVTMTFLPVTFVSTLFGMNFFSFEPSGDAESSSFIVSRHFWVYWALFCTQRSKRGEGAVRAVDTPKLHYGNIASSNQLQVSSTMRDGIAAEHQAICFEMEGAGVIQSHPCLVIRGICDYSDSHKNKRWQSYAAATAAAFAKELLLSMAPAAVAGKAEPLRPLSAGERPGTAHHVWVQQPGL</sequence>
<dbReference type="OrthoDB" id="2830640at2759"/>
<evidence type="ECO:0000313" key="6">
    <source>
        <dbReference type="EMBL" id="KAF1828130.1"/>
    </source>
</evidence>
<dbReference type="AlphaFoldDB" id="A0A6A5JXR4"/>
<keyword evidence="3" id="KW-1133">Transmembrane helix</keyword>
<accession>A0A6A5JXR4</accession>
<dbReference type="GO" id="GO:0046873">
    <property type="term" value="F:metal ion transmembrane transporter activity"/>
    <property type="evidence" value="ECO:0007669"/>
    <property type="project" value="InterPro"/>
</dbReference>
<evidence type="ECO:0000313" key="7">
    <source>
        <dbReference type="Proteomes" id="UP000800040"/>
    </source>
</evidence>
<evidence type="ECO:0000256" key="2">
    <source>
        <dbReference type="ARBA" id="ARBA00022692"/>
    </source>
</evidence>
<dbReference type="SUPFAM" id="SSF53167">
    <property type="entry name" value="Purine and uridine phosphorylases"/>
    <property type="match status" value="1"/>
</dbReference>
<proteinExistence type="predicted"/>
<keyword evidence="2" id="KW-0812">Transmembrane</keyword>
<name>A0A6A5JXR4_9PLEO</name>
<evidence type="ECO:0000256" key="3">
    <source>
        <dbReference type="ARBA" id="ARBA00022989"/>
    </source>
</evidence>
<evidence type="ECO:0000256" key="4">
    <source>
        <dbReference type="ARBA" id="ARBA00023136"/>
    </source>
</evidence>
<keyword evidence="7" id="KW-1185">Reference proteome</keyword>
<dbReference type="GO" id="GO:0003824">
    <property type="term" value="F:catalytic activity"/>
    <property type="evidence" value="ECO:0007669"/>
    <property type="project" value="InterPro"/>
</dbReference>
<evidence type="ECO:0000256" key="5">
    <source>
        <dbReference type="SAM" id="MobiDB-lite"/>
    </source>
</evidence>